<comment type="caution">
    <text evidence="4">The sequence shown here is derived from an EMBL/GenBank/DDBJ whole genome shotgun (WGS) entry which is preliminary data.</text>
</comment>
<protein>
    <recommendedName>
        <fullName evidence="3">Nematode cuticle collagen N-terminal domain-containing protein</fullName>
    </recommendedName>
</protein>
<evidence type="ECO:0000313" key="5">
    <source>
        <dbReference type="Proteomes" id="UP000004810"/>
    </source>
</evidence>
<gene>
    <name evidence="4" type="ORF">WUBG_13606</name>
</gene>
<sequence length="66" mass="7518">QMNIRIAVTFAIGISISVITVSLIVVGVIFNDINNLYDDIIDEMKEFNVIMIIHFFQGKNDNSIRM</sequence>
<dbReference type="EMBL" id="ADBV01010498">
    <property type="protein sequence ID" value="EJW75486.1"/>
    <property type="molecule type" value="Genomic_DNA"/>
</dbReference>
<organism evidence="4 5">
    <name type="scientific">Wuchereria bancrofti</name>
    <dbReference type="NCBI Taxonomy" id="6293"/>
    <lineage>
        <taxon>Eukaryota</taxon>
        <taxon>Metazoa</taxon>
        <taxon>Ecdysozoa</taxon>
        <taxon>Nematoda</taxon>
        <taxon>Chromadorea</taxon>
        <taxon>Rhabditida</taxon>
        <taxon>Spirurina</taxon>
        <taxon>Spiruromorpha</taxon>
        <taxon>Filarioidea</taxon>
        <taxon>Onchocercidae</taxon>
        <taxon>Wuchereria</taxon>
    </lineage>
</organism>
<evidence type="ECO:0000256" key="2">
    <source>
        <dbReference type="SAM" id="Phobius"/>
    </source>
</evidence>
<feature type="domain" description="Nematode cuticle collagen N-terminal" evidence="3">
    <location>
        <begin position="6"/>
        <end position="51"/>
    </location>
</feature>
<name>J9DZV5_WUCBA</name>
<keyword evidence="2" id="KW-0812">Transmembrane</keyword>
<dbReference type="AlphaFoldDB" id="J9DZV5"/>
<evidence type="ECO:0000256" key="1">
    <source>
        <dbReference type="ARBA" id="ARBA00022737"/>
    </source>
</evidence>
<evidence type="ECO:0000259" key="3">
    <source>
        <dbReference type="SMART" id="SM01088"/>
    </source>
</evidence>
<reference evidence="5" key="1">
    <citation type="submission" date="2012-08" db="EMBL/GenBank/DDBJ databases">
        <title>The Genome Sequence of Wuchereria bancrofti.</title>
        <authorList>
            <person name="Nutman T.B."/>
            <person name="Fink D.L."/>
            <person name="Russ C."/>
            <person name="Young S."/>
            <person name="Zeng Q."/>
            <person name="Koehrsen M."/>
            <person name="Alvarado L."/>
            <person name="Berlin A."/>
            <person name="Chapman S.B."/>
            <person name="Chen Z."/>
            <person name="Freedman E."/>
            <person name="Gellesch M."/>
            <person name="Goldberg J."/>
            <person name="Griggs A."/>
            <person name="Gujja S."/>
            <person name="Heilman E.R."/>
            <person name="Heiman D."/>
            <person name="Hepburn T."/>
            <person name="Howarth C."/>
            <person name="Jen D."/>
            <person name="Larson L."/>
            <person name="Lewis B."/>
            <person name="Mehta T."/>
            <person name="Park D."/>
            <person name="Pearson M."/>
            <person name="Roberts A."/>
            <person name="Saif S."/>
            <person name="Shea T."/>
            <person name="Shenoy N."/>
            <person name="Sisk P."/>
            <person name="Stolte C."/>
            <person name="Sykes S."/>
            <person name="Walk T."/>
            <person name="White J."/>
            <person name="Yandava C."/>
            <person name="Haas B."/>
            <person name="Henn M.R."/>
            <person name="Nusbaum C."/>
            <person name="Birren B."/>
        </authorList>
    </citation>
    <scope>NUCLEOTIDE SEQUENCE [LARGE SCALE GENOMIC DNA]</scope>
    <source>
        <strain evidence="5">NA</strain>
    </source>
</reference>
<keyword evidence="2" id="KW-1133">Transmembrane helix</keyword>
<dbReference type="Proteomes" id="UP000004810">
    <property type="component" value="Unassembled WGS sequence"/>
</dbReference>
<keyword evidence="1" id="KW-0677">Repeat</keyword>
<evidence type="ECO:0000313" key="4">
    <source>
        <dbReference type="EMBL" id="EJW75486.1"/>
    </source>
</evidence>
<keyword evidence="2" id="KW-0472">Membrane</keyword>
<proteinExistence type="predicted"/>
<accession>J9DZV5</accession>
<feature type="transmembrane region" description="Helical" evidence="2">
    <location>
        <begin position="7"/>
        <end position="30"/>
    </location>
</feature>
<dbReference type="SMART" id="SM01088">
    <property type="entry name" value="Col_cuticle_N"/>
    <property type="match status" value="1"/>
</dbReference>
<dbReference type="Pfam" id="PF01484">
    <property type="entry name" value="Col_cuticle_N"/>
    <property type="match status" value="1"/>
</dbReference>
<feature type="non-terminal residue" evidence="4">
    <location>
        <position position="1"/>
    </location>
</feature>
<dbReference type="GO" id="GO:0042302">
    <property type="term" value="F:structural constituent of cuticle"/>
    <property type="evidence" value="ECO:0007669"/>
    <property type="project" value="InterPro"/>
</dbReference>
<dbReference type="InterPro" id="IPR002486">
    <property type="entry name" value="Col_cuticle_N"/>
</dbReference>